<feature type="region of interest" description="Disordered" evidence="2">
    <location>
        <begin position="107"/>
        <end position="132"/>
    </location>
</feature>
<protein>
    <submittedName>
        <fullName evidence="3">Uncharacterized protein</fullName>
    </submittedName>
</protein>
<reference evidence="3 4" key="2">
    <citation type="journal article" date="2016" name="Genome Announc.">
        <title>Complete Genome Sequence of Sphingopyxis macrogoltabida Strain 203N (NBRC 111659), a Polyethylene Glycol Degrader.</title>
        <authorList>
            <person name="Ohtsubo Y."/>
            <person name="Nonoyama S."/>
            <person name="Nagata Y."/>
            <person name="Numata M."/>
            <person name="Tsuchikane K."/>
            <person name="Hosoyama A."/>
            <person name="Yamazoe A."/>
            <person name="Tsuda M."/>
            <person name="Fujita N."/>
            <person name="Kawai F."/>
        </authorList>
    </citation>
    <scope>NUCLEOTIDE SEQUENCE [LARGE SCALE GENOMIC DNA]</scope>
    <source>
        <strain evidence="3 4">203N</strain>
    </source>
</reference>
<name>A0AAC8Z0X8_SPHMC</name>
<keyword evidence="4" id="KW-1185">Reference proteome</keyword>
<evidence type="ECO:0000313" key="3">
    <source>
        <dbReference type="EMBL" id="AMU89940.1"/>
    </source>
</evidence>
<proteinExistence type="predicted"/>
<dbReference type="RefSeq" id="WP_054726168.1">
    <property type="nucleotide sequence ID" value="NZ_CP009429.1"/>
</dbReference>
<dbReference type="KEGG" id="smaz:LH19_06895"/>
<feature type="coiled-coil region" evidence="1">
    <location>
        <begin position="5"/>
        <end position="39"/>
    </location>
</feature>
<dbReference type="AlphaFoldDB" id="A0AAC8Z0X8"/>
<gene>
    <name evidence="3" type="ORF">ATM17_12925</name>
</gene>
<dbReference type="Proteomes" id="UP000076088">
    <property type="component" value="Chromosome"/>
</dbReference>
<keyword evidence="1" id="KW-0175">Coiled coil</keyword>
<sequence>MFMLKSTHEAAHASLKERLATAETERDDFEAKFKKAITDLAAAQDDVAGYESALGFSLSGPCPICGGIEGCSHSRSERIRGAIAQTGMVAGLERAIASLKPDALAHRARLKRDREQKAAKRAAKAPVKGAGK</sequence>
<evidence type="ECO:0000256" key="2">
    <source>
        <dbReference type="SAM" id="MobiDB-lite"/>
    </source>
</evidence>
<organism evidence="3 4">
    <name type="scientific">Sphingopyxis macrogoltabida</name>
    <name type="common">Sphingomonas macrogoltabidus</name>
    <dbReference type="NCBI Taxonomy" id="33050"/>
    <lineage>
        <taxon>Bacteria</taxon>
        <taxon>Pseudomonadati</taxon>
        <taxon>Pseudomonadota</taxon>
        <taxon>Alphaproteobacteria</taxon>
        <taxon>Sphingomonadales</taxon>
        <taxon>Sphingomonadaceae</taxon>
        <taxon>Sphingopyxis</taxon>
    </lineage>
</organism>
<accession>A0AAC8Z0X8</accession>
<evidence type="ECO:0000256" key="1">
    <source>
        <dbReference type="SAM" id="Coils"/>
    </source>
</evidence>
<evidence type="ECO:0000313" key="4">
    <source>
        <dbReference type="Proteomes" id="UP000076088"/>
    </source>
</evidence>
<dbReference type="EMBL" id="CP013344">
    <property type="protein sequence ID" value="AMU89940.1"/>
    <property type="molecule type" value="Genomic_DNA"/>
</dbReference>
<reference evidence="4" key="1">
    <citation type="submission" date="2015-11" db="EMBL/GenBank/DDBJ databases">
        <title>Complete genome sequence of a polyethylene-glycol degrader Sphingopyxis macrogoltabida 203N (NBRC 111659).</title>
        <authorList>
            <person name="Yoshiyuki O."/>
            <person name="Shouta N."/>
            <person name="Nagata Y."/>
            <person name="Numata M."/>
            <person name="Tsuchikane K."/>
            <person name="Hosoyama A."/>
            <person name="Yamazoe A."/>
            <person name="Tsuda M."/>
            <person name="Fujita N."/>
            <person name="Kawai F."/>
        </authorList>
    </citation>
    <scope>NUCLEOTIDE SEQUENCE [LARGE SCALE GENOMIC DNA]</scope>
    <source>
        <strain evidence="4">203N</strain>
    </source>
</reference>